<protein>
    <submittedName>
        <fullName evidence="1">Uncharacterized protein</fullName>
    </submittedName>
</protein>
<evidence type="ECO:0000313" key="2">
    <source>
        <dbReference type="Proteomes" id="UP001519460"/>
    </source>
</evidence>
<evidence type="ECO:0000313" key="1">
    <source>
        <dbReference type="EMBL" id="KAK7497400.1"/>
    </source>
</evidence>
<keyword evidence="2" id="KW-1185">Reference proteome</keyword>
<gene>
    <name evidence="1" type="ORF">BaRGS_00011444</name>
</gene>
<sequence>MCLGGRGLSPQQKKANRLGYINPCLTQTMEALFSQQNHSFHVHTVRNAYAWHFLRQKGDCDSVTREDDKKLWPVKTFLSR</sequence>
<dbReference type="EMBL" id="JACVVK020000059">
    <property type="protein sequence ID" value="KAK7497400.1"/>
    <property type="molecule type" value="Genomic_DNA"/>
</dbReference>
<proteinExistence type="predicted"/>
<accession>A0ABD0LDE4</accession>
<dbReference type="AlphaFoldDB" id="A0ABD0LDE4"/>
<name>A0ABD0LDE4_9CAEN</name>
<reference evidence="1 2" key="1">
    <citation type="journal article" date="2023" name="Sci. Data">
        <title>Genome assembly of the Korean intertidal mud-creeper Batillaria attramentaria.</title>
        <authorList>
            <person name="Patra A.K."/>
            <person name="Ho P.T."/>
            <person name="Jun S."/>
            <person name="Lee S.J."/>
            <person name="Kim Y."/>
            <person name="Won Y.J."/>
        </authorList>
    </citation>
    <scope>NUCLEOTIDE SEQUENCE [LARGE SCALE GENOMIC DNA]</scope>
    <source>
        <strain evidence="1">Wonlab-2016</strain>
    </source>
</reference>
<organism evidence="1 2">
    <name type="scientific">Batillaria attramentaria</name>
    <dbReference type="NCBI Taxonomy" id="370345"/>
    <lineage>
        <taxon>Eukaryota</taxon>
        <taxon>Metazoa</taxon>
        <taxon>Spiralia</taxon>
        <taxon>Lophotrochozoa</taxon>
        <taxon>Mollusca</taxon>
        <taxon>Gastropoda</taxon>
        <taxon>Caenogastropoda</taxon>
        <taxon>Sorbeoconcha</taxon>
        <taxon>Cerithioidea</taxon>
        <taxon>Batillariidae</taxon>
        <taxon>Batillaria</taxon>
    </lineage>
</organism>
<comment type="caution">
    <text evidence="1">The sequence shown here is derived from an EMBL/GenBank/DDBJ whole genome shotgun (WGS) entry which is preliminary data.</text>
</comment>
<dbReference type="Proteomes" id="UP001519460">
    <property type="component" value="Unassembled WGS sequence"/>
</dbReference>